<dbReference type="Proteomes" id="UP000221250">
    <property type="component" value="Segment"/>
</dbReference>
<accession>A0A1S6L3D4</accession>
<dbReference type="InterPro" id="IPR012337">
    <property type="entry name" value="RNaseH-like_sf"/>
</dbReference>
<proteinExistence type="predicted"/>
<dbReference type="InterPro" id="IPR036397">
    <property type="entry name" value="RNaseH_sf"/>
</dbReference>
<dbReference type="SUPFAM" id="SSF53098">
    <property type="entry name" value="Ribonuclease H-like"/>
    <property type="match status" value="1"/>
</dbReference>
<gene>
    <name evidence="1" type="ORF">YOLOSWAG_216</name>
</gene>
<sequence length="182" mass="20913">MRILAGDPGKVNFALSVIEVNGRNLDVLGTRMFKRPIQNLHYDMRQPTREFLKEIREINKLYGPFDAMCFERFQSRGLGGNTIEAISLMLGVLSAFALQQNIPLDLITASQWKNAFNRHMDLKGYYAEYNLTSKKSRKAIHEFDASLIGVYTFYRHSNIKPFGGFNKVIEPFVERFLSSPIL</sequence>
<reference evidence="1 2" key="1">
    <citation type="submission" date="2017-01" db="EMBL/GenBank/DDBJ databases">
        <authorList>
            <person name="Mah S.A."/>
            <person name="Swanson W.J."/>
            <person name="Moy G.W."/>
            <person name="Vacquier V.D."/>
        </authorList>
    </citation>
    <scope>NUCLEOTIDE SEQUENCE [LARGE SCALE GENOMIC DNA]</scope>
</reference>
<dbReference type="EMBL" id="KY448244">
    <property type="protein sequence ID" value="AQT28694.1"/>
    <property type="molecule type" value="Genomic_DNA"/>
</dbReference>
<name>A0A1S6L3D4_9CAUD</name>
<dbReference type="GO" id="GO:0003676">
    <property type="term" value="F:nucleic acid binding"/>
    <property type="evidence" value="ECO:0007669"/>
    <property type="project" value="InterPro"/>
</dbReference>
<evidence type="ECO:0000313" key="2">
    <source>
        <dbReference type="Proteomes" id="UP000221250"/>
    </source>
</evidence>
<keyword evidence="2" id="KW-1185">Reference proteome</keyword>
<protein>
    <submittedName>
        <fullName evidence="1">Uncharacterized protein</fullName>
    </submittedName>
</protein>
<evidence type="ECO:0000313" key="1">
    <source>
        <dbReference type="EMBL" id="AQT28694.1"/>
    </source>
</evidence>
<dbReference type="Gene3D" id="3.30.420.10">
    <property type="entry name" value="Ribonuclease H-like superfamily/Ribonuclease H"/>
    <property type="match status" value="1"/>
</dbReference>
<organism evidence="1 2">
    <name type="scientific">Erwinia phage vB_EamM_Yoloswag</name>
    <dbReference type="NCBI Taxonomy" id="1958956"/>
    <lineage>
        <taxon>Viruses</taxon>
        <taxon>Duplodnaviria</taxon>
        <taxon>Heunggongvirae</taxon>
        <taxon>Uroviricota</taxon>
        <taxon>Caudoviricetes</taxon>
        <taxon>Yoloswagvirus</taxon>
        <taxon>Yoloswagvirus yoloswag</taxon>
    </lineage>
</organism>